<feature type="transmembrane region" description="Helical" evidence="6">
    <location>
        <begin position="195"/>
        <end position="212"/>
    </location>
</feature>
<dbReference type="GO" id="GO:0022857">
    <property type="term" value="F:transmembrane transporter activity"/>
    <property type="evidence" value="ECO:0007669"/>
    <property type="project" value="InterPro"/>
</dbReference>
<keyword evidence="4 6" id="KW-0472">Membrane</keyword>
<dbReference type="PANTHER" id="PTHR23502:SF149">
    <property type="entry name" value="TRANSPORTER, PUTATIVE-RELATED"/>
    <property type="match status" value="1"/>
</dbReference>
<keyword evidence="3 6" id="KW-1133">Transmembrane helix</keyword>
<dbReference type="InterPro" id="IPR036259">
    <property type="entry name" value="MFS_trans_sf"/>
</dbReference>
<feature type="transmembrane region" description="Helical" evidence="6">
    <location>
        <begin position="528"/>
        <end position="552"/>
    </location>
</feature>
<feature type="transmembrane region" description="Helical" evidence="6">
    <location>
        <begin position="224"/>
        <end position="243"/>
    </location>
</feature>
<gene>
    <name evidence="8" type="ORF">IFR04_000337</name>
</gene>
<comment type="subcellular location">
    <subcellularLocation>
        <location evidence="1">Membrane</location>
        <topology evidence="1">Multi-pass membrane protein</topology>
    </subcellularLocation>
</comment>
<dbReference type="GO" id="GO:0005886">
    <property type="term" value="C:plasma membrane"/>
    <property type="evidence" value="ECO:0007669"/>
    <property type="project" value="TreeGrafter"/>
</dbReference>
<organism evidence="8 9">
    <name type="scientific">Cadophora malorum</name>
    <dbReference type="NCBI Taxonomy" id="108018"/>
    <lineage>
        <taxon>Eukaryota</taxon>
        <taxon>Fungi</taxon>
        <taxon>Dikarya</taxon>
        <taxon>Ascomycota</taxon>
        <taxon>Pezizomycotina</taxon>
        <taxon>Leotiomycetes</taxon>
        <taxon>Helotiales</taxon>
        <taxon>Ploettnerulaceae</taxon>
        <taxon>Cadophora</taxon>
    </lineage>
</organism>
<dbReference type="PROSITE" id="PS50850">
    <property type="entry name" value="MFS"/>
    <property type="match status" value="1"/>
</dbReference>
<sequence>MDQNLDPNTLRELERELGTEIYPGTEIMTDVGSHHFVKAGTGGHSVLVPQPSDDKHDPLNWSPMWKGFTIFCATLVSFAQGFGPLALAPMFGDYIEAFDSNLPDVVQFTGIAILVLGFSNFIWVPIQTCFGRRPVMIISTLICFGSSIWRAKANSYNSFMGACVLNGIGAGPAETIQPTIIADVIFLHDRGKHNTLYFAVYFGSLMVGPIVSGPMAENLGWRSFWWLNTGLLGFTVICCIFLFPETKYHRPYVPAQSMVSGSPGLKSASAEEVENSSPQQHLGTSAKDHADPEKAAPVQSNSRVTGSNLDHALTHEDPWLGRGSPSKQQWKLIQPYEGNFLMELWMPWKLFAFPIVQFSSFVVSWTASSFLTLNLTQSQAFAVPPYNFSSAKIGFFNFAILIGAFIGLFTAGPLSDFIAARLTRRNNGIREPEMRLLTMIPYVIIMIIGNVVTAIGYEKGWDWKVIVIIGYTCAGIQVAALPAISSTYSVDSYKPVAGSIFVAITVNKNVWGYGFSKFITPWIIKSGYIPPIMTNMALITFFCCTGIIFWFYGKTFRKWTRNSKVHSM</sequence>
<evidence type="ECO:0000256" key="6">
    <source>
        <dbReference type="SAM" id="Phobius"/>
    </source>
</evidence>
<reference evidence="8" key="1">
    <citation type="submission" date="2021-02" db="EMBL/GenBank/DDBJ databases">
        <title>Genome sequence Cadophora malorum strain M34.</title>
        <authorList>
            <person name="Stefanovic E."/>
            <person name="Vu D."/>
            <person name="Scully C."/>
            <person name="Dijksterhuis J."/>
            <person name="Roader J."/>
            <person name="Houbraken J."/>
        </authorList>
    </citation>
    <scope>NUCLEOTIDE SEQUENCE</scope>
    <source>
        <strain evidence="8">M34</strain>
    </source>
</reference>
<dbReference type="Pfam" id="PF07690">
    <property type="entry name" value="MFS_1"/>
    <property type="match status" value="1"/>
</dbReference>
<evidence type="ECO:0000256" key="4">
    <source>
        <dbReference type="ARBA" id="ARBA00023136"/>
    </source>
</evidence>
<proteinExistence type="predicted"/>
<dbReference type="Proteomes" id="UP000664132">
    <property type="component" value="Unassembled WGS sequence"/>
</dbReference>
<dbReference type="Gene3D" id="1.20.1250.20">
    <property type="entry name" value="MFS general substrate transporter like domains"/>
    <property type="match status" value="1"/>
</dbReference>
<evidence type="ECO:0000256" key="2">
    <source>
        <dbReference type="ARBA" id="ARBA00022692"/>
    </source>
</evidence>
<evidence type="ECO:0000313" key="8">
    <source>
        <dbReference type="EMBL" id="KAG4426455.1"/>
    </source>
</evidence>
<feature type="transmembrane region" description="Helical" evidence="6">
    <location>
        <begin position="68"/>
        <end position="88"/>
    </location>
</feature>
<feature type="transmembrane region" description="Helical" evidence="6">
    <location>
        <begin position="393"/>
        <end position="415"/>
    </location>
</feature>
<keyword evidence="9" id="KW-1185">Reference proteome</keyword>
<dbReference type="SUPFAM" id="SSF103473">
    <property type="entry name" value="MFS general substrate transporter"/>
    <property type="match status" value="1"/>
</dbReference>
<dbReference type="InterPro" id="IPR011701">
    <property type="entry name" value="MFS"/>
</dbReference>
<feature type="domain" description="Major facilitator superfamily (MFS) profile" evidence="7">
    <location>
        <begin position="69"/>
        <end position="568"/>
    </location>
</feature>
<comment type="caution">
    <text evidence="8">The sequence shown here is derived from an EMBL/GenBank/DDBJ whole genome shotgun (WGS) entry which is preliminary data.</text>
</comment>
<feature type="transmembrane region" description="Helical" evidence="6">
    <location>
        <begin position="350"/>
        <end position="373"/>
    </location>
</feature>
<feature type="transmembrane region" description="Helical" evidence="6">
    <location>
        <begin position="496"/>
        <end position="516"/>
    </location>
</feature>
<evidence type="ECO:0000259" key="7">
    <source>
        <dbReference type="PROSITE" id="PS50850"/>
    </source>
</evidence>
<evidence type="ECO:0000256" key="1">
    <source>
        <dbReference type="ARBA" id="ARBA00004141"/>
    </source>
</evidence>
<dbReference type="EMBL" id="JAFJYH010000002">
    <property type="protein sequence ID" value="KAG4426455.1"/>
    <property type="molecule type" value="Genomic_DNA"/>
</dbReference>
<evidence type="ECO:0000256" key="5">
    <source>
        <dbReference type="SAM" id="MobiDB-lite"/>
    </source>
</evidence>
<feature type="transmembrane region" description="Helical" evidence="6">
    <location>
        <begin position="436"/>
        <end position="457"/>
    </location>
</feature>
<dbReference type="OrthoDB" id="5215911at2759"/>
<feature type="transmembrane region" description="Helical" evidence="6">
    <location>
        <begin position="108"/>
        <end position="126"/>
    </location>
</feature>
<feature type="transmembrane region" description="Helical" evidence="6">
    <location>
        <begin position="463"/>
        <end position="484"/>
    </location>
</feature>
<keyword evidence="2 6" id="KW-0812">Transmembrane</keyword>
<evidence type="ECO:0000256" key="3">
    <source>
        <dbReference type="ARBA" id="ARBA00022989"/>
    </source>
</evidence>
<feature type="region of interest" description="Disordered" evidence="5">
    <location>
        <begin position="263"/>
        <end position="304"/>
    </location>
</feature>
<dbReference type="InterPro" id="IPR020846">
    <property type="entry name" value="MFS_dom"/>
</dbReference>
<dbReference type="AlphaFoldDB" id="A0A8H8BWA1"/>
<protein>
    <recommendedName>
        <fullName evidence="7">Major facilitator superfamily (MFS) profile domain-containing protein</fullName>
    </recommendedName>
</protein>
<accession>A0A8H8BWA1</accession>
<dbReference type="PANTHER" id="PTHR23502">
    <property type="entry name" value="MAJOR FACILITATOR SUPERFAMILY"/>
    <property type="match status" value="1"/>
</dbReference>
<evidence type="ECO:0000313" key="9">
    <source>
        <dbReference type="Proteomes" id="UP000664132"/>
    </source>
</evidence>
<name>A0A8H8BWA1_9HELO</name>